<dbReference type="Pfam" id="PF12290">
    <property type="entry name" value="DUF3802"/>
    <property type="match status" value="1"/>
</dbReference>
<name>Q1ZR66_PHOAS</name>
<evidence type="ECO:0008006" key="3">
    <source>
        <dbReference type="Google" id="ProtNLM"/>
    </source>
</evidence>
<evidence type="ECO:0000313" key="2">
    <source>
        <dbReference type="Proteomes" id="UP000001603"/>
    </source>
</evidence>
<gene>
    <name evidence="1" type="ORF">VAS14_03323</name>
</gene>
<proteinExistence type="predicted"/>
<accession>Q1ZR66</accession>
<comment type="caution">
    <text evidence="1">The sequence shown here is derived from an EMBL/GenBank/DDBJ whole genome shotgun (WGS) entry which is preliminary data.</text>
</comment>
<reference evidence="1 2" key="1">
    <citation type="journal article" date="2009" name="Proc. Natl. Acad. Sci. U.S.A.">
        <title>The genomic basis of trophic strategy in marine bacteria.</title>
        <authorList>
            <person name="Lauro F.M."/>
            <person name="McDougald D."/>
            <person name="Thomas T."/>
            <person name="Williams T.J."/>
            <person name="Egan S."/>
            <person name="Rice S."/>
            <person name="DeMaere M.Z."/>
            <person name="Ting L."/>
            <person name="Ertan H."/>
            <person name="Johnson J."/>
            <person name="Ferriera S."/>
            <person name="Lapidus A."/>
            <person name="Anderson I."/>
            <person name="Kyrpides N."/>
            <person name="Munk A.C."/>
            <person name="Detter C."/>
            <person name="Han C.S."/>
            <person name="Brown M.V."/>
            <person name="Robb F.T."/>
            <person name="Kjelleberg S."/>
            <person name="Cavicchioli R."/>
        </authorList>
    </citation>
    <scope>NUCLEOTIDE SEQUENCE [LARGE SCALE GENOMIC DNA]</scope>
    <source>
        <strain evidence="1 2">S14</strain>
    </source>
</reference>
<dbReference type="InterPro" id="IPR020979">
    <property type="entry name" value="Uncharacterised_A0KLC6"/>
</dbReference>
<sequence>MENLVVNTEGYEALVEYLASSLTLFEGLSVSANSITIEDVVTDLIATQLMTVFSQNPDIEQDVRFQLMQEADAVLADLNQVLEGIWLCEASDVQISFLEDFISLVKNLFDSAISKIY</sequence>
<dbReference type="Proteomes" id="UP000001603">
    <property type="component" value="Unassembled WGS sequence"/>
</dbReference>
<dbReference type="EMBL" id="AAOJ01000002">
    <property type="protein sequence ID" value="EAS64714.1"/>
    <property type="molecule type" value="Genomic_DNA"/>
</dbReference>
<dbReference type="HOGENOM" id="CLU_150725_0_0_6"/>
<organism evidence="1 2">
    <name type="scientific">Photobacterium angustum (strain S14 / CCUG 15956)</name>
    <name type="common">Vibrio sp. (strain S14 / CCUG 15956)</name>
    <dbReference type="NCBI Taxonomy" id="314292"/>
    <lineage>
        <taxon>Bacteria</taxon>
        <taxon>Pseudomonadati</taxon>
        <taxon>Pseudomonadota</taxon>
        <taxon>Gammaproteobacteria</taxon>
        <taxon>Vibrionales</taxon>
        <taxon>Vibrionaceae</taxon>
        <taxon>Photobacterium</taxon>
    </lineage>
</organism>
<dbReference type="AlphaFoldDB" id="Q1ZR66"/>
<evidence type="ECO:0000313" key="1">
    <source>
        <dbReference type="EMBL" id="EAS64714.1"/>
    </source>
</evidence>
<dbReference type="eggNOG" id="ENOG503217S">
    <property type="taxonomic scope" value="Bacteria"/>
</dbReference>
<protein>
    <recommendedName>
        <fullName evidence="3">Topoisomerase II</fullName>
    </recommendedName>
</protein>